<name>A0A9W9YVV0_9CNID</name>
<keyword evidence="2" id="KW-1185">Reference proteome</keyword>
<evidence type="ECO:0000313" key="1">
    <source>
        <dbReference type="EMBL" id="KAJ7365798.1"/>
    </source>
</evidence>
<sequence length="100" mass="11308">MPFHYSKFAVEKSKPRSTSPVLVAVLPQAEMQYFDVEAKTWKPLTSTTLQPIEAYRFYCGISVGRNLFVAGQDNANSNMFIAMTQKVMCGRHAHVHTRVV</sequence>
<organism evidence="1 2">
    <name type="scientific">Desmophyllum pertusum</name>
    <dbReference type="NCBI Taxonomy" id="174260"/>
    <lineage>
        <taxon>Eukaryota</taxon>
        <taxon>Metazoa</taxon>
        <taxon>Cnidaria</taxon>
        <taxon>Anthozoa</taxon>
        <taxon>Hexacorallia</taxon>
        <taxon>Scleractinia</taxon>
        <taxon>Caryophylliina</taxon>
        <taxon>Caryophylliidae</taxon>
        <taxon>Desmophyllum</taxon>
    </lineage>
</organism>
<reference evidence="1" key="1">
    <citation type="submission" date="2023-01" db="EMBL/GenBank/DDBJ databases">
        <title>Genome assembly of the deep-sea coral Lophelia pertusa.</title>
        <authorList>
            <person name="Herrera S."/>
            <person name="Cordes E."/>
        </authorList>
    </citation>
    <scope>NUCLEOTIDE SEQUENCE</scope>
    <source>
        <strain evidence="1">USNM1676648</strain>
        <tissue evidence="1">Polyp</tissue>
    </source>
</reference>
<comment type="caution">
    <text evidence="1">The sequence shown here is derived from an EMBL/GenBank/DDBJ whole genome shotgun (WGS) entry which is preliminary data.</text>
</comment>
<dbReference type="Proteomes" id="UP001163046">
    <property type="component" value="Unassembled WGS sequence"/>
</dbReference>
<evidence type="ECO:0000313" key="2">
    <source>
        <dbReference type="Proteomes" id="UP001163046"/>
    </source>
</evidence>
<proteinExistence type="predicted"/>
<dbReference type="EMBL" id="MU827302">
    <property type="protein sequence ID" value="KAJ7365798.1"/>
    <property type="molecule type" value="Genomic_DNA"/>
</dbReference>
<dbReference type="AlphaFoldDB" id="A0A9W9YVV0"/>
<accession>A0A9W9YVV0</accession>
<gene>
    <name evidence="1" type="ORF">OS493_002517</name>
</gene>
<protein>
    <submittedName>
        <fullName evidence="1">Uncharacterized protein</fullName>
    </submittedName>
</protein>